<dbReference type="PROSITE" id="PS51722">
    <property type="entry name" value="G_TR_2"/>
    <property type="match status" value="1"/>
</dbReference>
<dbReference type="HAMAP" id="MF_00100_B">
    <property type="entry name" value="IF_2_B"/>
    <property type="match status" value="1"/>
</dbReference>
<dbReference type="PANTHER" id="PTHR43381">
    <property type="entry name" value="TRANSLATION INITIATION FACTOR IF-2-RELATED"/>
    <property type="match status" value="1"/>
</dbReference>
<dbReference type="InterPro" id="IPR000795">
    <property type="entry name" value="T_Tr_GTP-bd_dom"/>
</dbReference>
<feature type="compositionally biased region" description="Polar residues" evidence="12">
    <location>
        <begin position="386"/>
        <end position="396"/>
    </location>
</feature>
<dbReference type="CDD" id="cd03702">
    <property type="entry name" value="IF2_mtIF2_II"/>
    <property type="match status" value="1"/>
</dbReference>
<dbReference type="NCBIfam" id="TIGR00231">
    <property type="entry name" value="small_GTP"/>
    <property type="match status" value="1"/>
</dbReference>
<dbReference type="Pfam" id="PF22042">
    <property type="entry name" value="EF-G_D2"/>
    <property type="match status" value="1"/>
</dbReference>
<evidence type="ECO:0000259" key="13">
    <source>
        <dbReference type="PROSITE" id="PS51722"/>
    </source>
</evidence>
<comment type="function">
    <text evidence="9 10">One of the essential components for the initiation of protein synthesis. Protects formylmethionyl-tRNA from spontaneous hydrolysis and promotes its binding to the 30S ribosomal subunits. Also involved in the hydrolysis of GTP during the formation of the 70S ribosomal complex.</text>
</comment>
<evidence type="ECO:0000256" key="9">
    <source>
        <dbReference type="HAMAP-Rule" id="MF_00100"/>
    </source>
</evidence>
<dbReference type="InterPro" id="IPR006847">
    <property type="entry name" value="IF2_N"/>
</dbReference>
<dbReference type="InterPro" id="IPR005225">
    <property type="entry name" value="Small_GTP-bd"/>
</dbReference>
<evidence type="ECO:0000256" key="4">
    <source>
        <dbReference type="ARBA" id="ARBA00022490"/>
    </source>
</evidence>
<dbReference type="InterPro" id="IPR027417">
    <property type="entry name" value="P-loop_NTPase"/>
</dbReference>
<dbReference type="InterPro" id="IPR023115">
    <property type="entry name" value="TIF_IF2_dom3"/>
</dbReference>
<dbReference type="GO" id="GO:0005525">
    <property type="term" value="F:GTP binding"/>
    <property type="evidence" value="ECO:0007669"/>
    <property type="project" value="UniProtKB-KW"/>
</dbReference>
<dbReference type="Pfam" id="PF11987">
    <property type="entry name" value="IF-2"/>
    <property type="match status" value="1"/>
</dbReference>
<feature type="binding site" evidence="9">
    <location>
        <begin position="652"/>
        <end position="656"/>
    </location>
    <ligand>
        <name>GTP</name>
        <dbReference type="ChEBI" id="CHEBI:37565"/>
    </ligand>
</feature>
<gene>
    <name evidence="9" type="primary">infB</name>
    <name evidence="14" type="ORF">AA314_07887</name>
</gene>
<dbReference type="GO" id="GO:0005829">
    <property type="term" value="C:cytosol"/>
    <property type="evidence" value="ECO:0007669"/>
    <property type="project" value="TreeGrafter"/>
</dbReference>
<evidence type="ECO:0000256" key="2">
    <source>
        <dbReference type="ARBA" id="ARBA00007733"/>
    </source>
</evidence>
<evidence type="ECO:0000313" key="15">
    <source>
        <dbReference type="Proteomes" id="UP000035579"/>
    </source>
</evidence>
<comment type="similarity">
    <text evidence="2 9 10">Belongs to the TRAFAC class translation factor GTPase superfamily. Classic translation factor GTPase family. IF-2 subfamily.</text>
</comment>
<comment type="subcellular location">
    <subcellularLocation>
        <location evidence="1 9 11">Cytoplasm</location>
    </subcellularLocation>
</comment>
<dbReference type="SUPFAM" id="SSF52540">
    <property type="entry name" value="P-loop containing nucleoside triphosphate hydrolases"/>
    <property type="match status" value="1"/>
</dbReference>
<evidence type="ECO:0000256" key="3">
    <source>
        <dbReference type="ARBA" id="ARBA00020675"/>
    </source>
</evidence>
<dbReference type="Gene3D" id="1.10.10.2480">
    <property type="match status" value="1"/>
</dbReference>
<dbReference type="Gene3D" id="3.40.50.300">
    <property type="entry name" value="P-loop containing nucleotide triphosphate hydrolases"/>
    <property type="match status" value="1"/>
</dbReference>
<feature type="compositionally biased region" description="Polar residues" evidence="12">
    <location>
        <begin position="249"/>
        <end position="265"/>
    </location>
</feature>
<sequence>MSKKRVHEIAKELKDQGVELDNKEVVTELVALGYDVKSHSSSLEDDQATAAVQKILDKRKPKQAAAPVAAKGFVVRRKAPTAPSSSDAGYDEAPASEASRAAEASAGEAPVAEAPRAVEAPAAEAPRAAAAQPPAAPEAPAAPVAPPASATEAPRAAAPVSVPETPAAPVAPVSPAEAPRAEAQPAAAEPSSPATQPSSPAAAIEAPRAAEPPRAVTPPPAAAAQPSSPVKESPSLSTRPPSAVPPTVRTPSAHPSSGPNRTSSAGGPGGMGARPGGPGGQGGRPGGPGGQGGRPGGPGGQGGRPGGPGGQGGRPGGPGGQGGRPGGPSQYQRGAPSQYQRSGGIQSTGPVRPSSPGTPAGGQPGAAPGQPGQQVMVGGVPHQQVTQDARSLRPTATQAVVISRPLIQVRRVTPTGGAGKQYPMAPGKSAIGTEKREFRVIPDHAGRGRELVDVSKGKDKEKAGRTKRGPAGEGGPSKQEISDLVWGRVTIPIRGKKKKPTKKGAKTQITQMAEEKKVIKIQEGISVSDLGQRMGVRTNELIKKLMGLGKMATANQIIDSETTELLATDYGWRVEKAGFEVEDFLPEVEARPEDERTRPPVVTVMGHVDHGKTSLLDAIRAANVAAGEAGGITQHIGAYSVKTSRGDITFLDTPGHEAFTSMRARGANVTDIVVLVVAADDGVMPQTIESIKQAKAAEVPIVVAINKMDVPGANPDRVKKDLANYELTPEEWGGETIMVPVSAKQKMGIDLLLENIALQAEVLELTSNPGRPAVGAIIEAKLEKGRGPVATVLVQEGTLKVGDAVVTGTHFGRVRAMNNSRGESVKEVLPGYSAELIGLSGVPTAGDTLNAVADEKAAKEIASHRAMKGREAELGKPSTRETLEQLFAKTKAGGGAKELRLVIKADVQGSAEAVKEAVQKLSNSSQKVRVEIIHSGVGAMTEGDVMRAAASKGLVVGFNVKPESGTEAAAKAQEVTLQTYSIIYELIDGVRKAMEDLLEPIRTERKLGRAEVRNTFNVPKLGTIAGAAVLDGVMKRGAYVRLLRDSKQLFSGRMASLRRFKDDVKEVAQGFECGIGIENYSDLKPGDIIEAYEIEETRPSLS</sequence>
<dbReference type="InterPro" id="IPR004161">
    <property type="entry name" value="EFTu-like_2"/>
</dbReference>
<keyword evidence="6 9" id="KW-0547">Nucleotide-binding</keyword>
<feature type="compositionally biased region" description="Polar residues" evidence="12">
    <location>
        <begin position="335"/>
        <end position="349"/>
    </location>
</feature>
<protein>
    <recommendedName>
        <fullName evidence="3 9">Translation initiation factor IF-2</fullName>
    </recommendedName>
</protein>
<dbReference type="InterPro" id="IPR044145">
    <property type="entry name" value="IF2_II"/>
</dbReference>
<evidence type="ECO:0000256" key="12">
    <source>
        <dbReference type="SAM" id="MobiDB-lite"/>
    </source>
</evidence>
<dbReference type="GO" id="GO:0003924">
    <property type="term" value="F:GTPase activity"/>
    <property type="evidence" value="ECO:0007669"/>
    <property type="project" value="UniProtKB-UniRule"/>
</dbReference>
<dbReference type="Gene3D" id="2.40.30.10">
    <property type="entry name" value="Translation factors"/>
    <property type="match status" value="2"/>
</dbReference>
<proteinExistence type="inferred from homology"/>
<dbReference type="KEGG" id="age:AA314_07887"/>
<dbReference type="EMBL" id="CP011509">
    <property type="protein sequence ID" value="AKJ06261.1"/>
    <property type="molecule type" value="Genomic_DNA"/>
</dbReference>
<dbReference type="FunFam" id="3.40.50.10050:FF:000001">
    <property type="entry name" value="Translation initiation factor IF-2"/>
    <property type="match status" value="1"/>
</dbReference>
<dbReference type="InterPro" id="IPR053905">
    <property type="entry name" value="EF-G-like_DII"/>
</dbReference>
<reference evidence="14 15" key="1">
    <citation type="submission" date="2015-05" db="EMBL/GenBank/DDBJ databases">
        <title>Genome assembly of Archangium gephyra DSM 2261.</title>
        <authorList>
            <person name="Sharma G."/>
            <person name="Subramanian S."/>
        </authorList>
    </citation>
    <scope>NUCLEOTIDE SEQUENCE [LARGE SCALE GENOMIC DNA]</scope>
    <source>
        <strain evidence="14 15">DSM 2261</strain>
    </source>
</reference>
<dbReference type="InterPro" id="IPR000178">
    <property type="entry name" value="TF_IF2_bacterial-like"/>
</dbReference>
<dbReference type="Pfam" id="PF00009">
    <property type="entry name" value="GTP_EFTU"/>
    <property type="match status" value="1"/>
</dbReference>
<dbReference type="Proteomes" id="UP000035579">
    <property type="component" value="Chromosome"/>
</dbReference>
<dbReference type="Gene3D" id="3.40.50.10050">
    <property type="entry name" value="Translation initiation factor IF- 2, domain 3"/>
    <property type="match status" value="1"/>
</dbReference>
<dbReference type="InterPro" id="IPR015760">
    <property type="entry name" value="TIF_IF2"/>
</dbReference>
<keyword evidence="7 9" id="KW-0648">Protein biosynthesis</keyword>
<evidence type="ECO:0000256" key="8">
    <source>
        <dbReference type="ARBA" id="ARBA00023134"/>
    </source>
</evidence>
<feature type="domain" description="Tr-type G" evidence="13">
    <location>
        <begin position="597"/>
        <end position="766"/>
    </location>
</feature>
<evidence type="ECO:0000256" key="10">
    <source>
        <dbReference type="RuleBase" id="RU000644"/>
    </source>
</evidence>
<evidence type="ECO:0000256" key="6">
    <source>
        <dbReference type="ARBA" id="ARBA00022741"/>
    </source>
</evidence>
<accession>A0AAC8QFL4</accession>
<dbReference type="FunFam" id="2.40.30.10:FF:000007">
    <property type="entry name" value="Translation initiation factor IF-2"/>
    <property type="match status" value="1"/>
</dbReference>
<evidence type="ECO:0000313" key="14">
    <source>
        <dbReference type="EMBL" id="AKJ06261.1"/>
    </source>
</evidence>
<dbReference type="FunFam" id="3.40.50.300:FF:000019">
    <property type="entry name" value="Translation initiation factor IF-2"/>
    <property type="match status" value="1"/>
</dbReference>
<dbReference type="SUPFAM" id="SSF50447">
    <property type="entry name" value="Translation proteins"/>
    <property type="match status" value="2"/>
</dbReference>
<name>A0AAC8QFL4_9BACT</name>
<dbReference type="InterPro" id="IPR036925">
    <property type="entry name" value="TIF_IF2_dom3_sf"/>
</dbReference>
<keyword evidence="8 9" id="KW-0342">GTP-binding</keyword>
<dbReference type="PROSITE" id="PS01176">
    <property type="entry name" value="IF2"/>
    <property type="match status" value="1"/>
</dbReference>
<evidence type="ECO:0000256" key="11">
    <source>
        <dbReference type="RuleBase" id="RU000645"/>
    </source>
</evidence>
<dbReference type="GO" id="GO:0003743">
    <property type="term" value="F:translation initiation factor activity"/>
    <property type="evidence" value="ECO:0007669"/>
    <property type="project" value="UniProtKB-UniRule"/>
</dbReference>
<dbReference type="CDD" id="cd01887">
    <property type="entry name" value="IF2_eIF5B"/>
    <property type="match status" value="1"/>
</dbReference>
<evidence type="ECO:0000256" key="1">
    <source>
        <dbReference type="ARBA" id="ARBA00004496"/>
    </source>
</evidence>
<dbReference type="Pfam" id="PF03144">
    <property type="entry name" value="GTP_EFTU_D2"/>
    <property type="match status" value="1"/>
</dbReference>
<feature type="compositionally biased region" description="Basic and acidic residues" evidence="12">
    <location>
        <begin position="449"/>
        <end position="464"/>
    </location>
</feature>
<feature type="binding site" evidence="9">
    <location>
        <begin position="606"/>
        <end position="613"/>
    </location>
    <ligand>
        <name>GTP</name>
        <dbReference type="ChEBI" id="CHEBI:37565"/>
    </ligand>
</feature>
<organism evidence="14 15">
    <name type="scientific">Archangium gephyra</name>
    <dbReference type="NCBI Taxonomy" id="48"/>
    <lineage>
        <taxon>Bacteria</taxon>
        <taxon>Pseudomonadati</taxon>
        <taxon>Myxococcota</taxon>
        <taxon>Myxococcia</taxon>
        <taxon>Myxococcales</taxon>
        <taxon>Cystobacterineae</taxon>
        <taxon>Archangiaceae</taxon>
        <taxon>Archangium</taxon>
    </lineage>
</organism>
<feature type="region of interest" description="Disordered" evidence="12">
    <location>
        <begin position="449"/>
        <end position="480"/>
    </location>
</feature>
<feature type="region of interest" description="G-domain" evidence="9">
    <location>
        <begin position="600"/>
        <end position="748"/>
    </location>
</feature>
<dbReference type="InterPro" id="IPR009000">
    <property type="entry name" value="Transl_B-barrel_sf"/>
</dbReference>
<dbReference type="FunFam" id="2.40.30.10:FF:000008">
    <property type="entry name" value="Translation initiation factor IF-2"/>
    <property type="match status" value="1"/>
</dbReference>
<dbReference type="PANTHER" id="PTHR43381:SF5">
    <property type="entry name" value="TR-TYPE G DOMAIN-CONTAINING PROTEIN"/>
    <property type="match status" value="1"/>
</dbReference>
<evidence type="ECO:0000256" key="7">
    <source>
        <dbReference type="ARBA" id="ARBA00022917"/>
    </source>
</evidence>
<keyword evidence="5 9" id="KW-0396">Initiation factor</keyword>
<dbReference type="NCBIfam" id="TIGR00487">
    <property type="entry name" value="IF-2"/>
    <property type="match status" value="1"/>
</dbReference>
<feature type="compositionally biased region" description="Low complexity" evidence="12">
    <location>
        <begin position="365"/>
        <end position="385"/>
    </location>
</feature>
<feature type="compositionally biased region" description="Gly residues" evidence="12">
    <location>
        <begin position="266"/>
        <end position="326"/>
    </location>
</feature>
<feature type="binding site" evidence="9">
    <location>
        <begin position="706"/>
        <end position="709"/>
    </location>
    <ligand>
        <name>GTP</name>
        <dbReference type="ChEBI" id="CHEBI:37565"/>
    </ligand>
</feature>
<feature type="region of interest" description="Disordered" evidence="12">
    <location>
        <begin position="57"/>
        <end position="396"/>
    </location>
</feature>
<dbReference type="CDD" id="cd03692">
    <property type="entry name" value="mtIF2_IVc"/>
    <property type="match status" value="1"/>
</dbReference>
<dbReference type="Pfam" id="PF04760">
    <property type="entry name" value="IF2_N"/>
    <property type="match status" value="2"/>
</dbReference>
<feature type="compositionally biased region" description="Low complexity" evidence="12">
    <location>
        <begin position="92"/>
        <end position="214"/>
    </location>
</feature>
<keyword evidence="4 9" id="KW-0963">Cytoplasm</keyword>
<dbReference type="SUPFAM" id="SSF52156">
    <property type="entry name" value="Initiation factor IF2/eIF5b, domain 3"/>
    <property type="match status" value="1"/>
</dbReference>
<evidence type="ECO:0000256" key="5">
    <source>
        <dbReference type="ARBA" id="ARBA00022540"/>
    </source>
</evidence>
<dbReference type="RefSeq" id="WP_047859586.1">
    <property type="nucleotide sequence ID" value="NZ_CP011509.1"/>
</dbReference>
<dbReference type="AlphaFoldDB" id="A0AAC8QFL4"/>